<proteinExistence type="predicted"/>
<accession>A0ABT2BZ56</accession>
<keyword evidence="3" id="KW-1185">Reference proteome</keyword>
<keyword evidence="1" id="KW-0732">Signal</keyword>
<evidence type="ECO:0000313" key="2">
    <source>
        <dbReference type="EMBL" id="MCS0630432.1"/>
    </source>
</evidence>
<feature type="signal peptide" evidence="1">
    <location>
        <begin position="1"/>
        <end position="20"/>
    </location>
</feature>
<dbReference type="RefSeq" id="WP_259449538.1">
    <property type="nucleotide sequence ID" value="NZ_CP119520.1"/>
</dbReference>
<evidence type="ECO:0000256" key="1">
    <source>
        <dbReference type="SAM" id="SignalP"/>
    </source>
</evidence>
<protein>
    <submittedName>
        <fullName evidence="2">Uncharacterized protein</fullName>
    </submittedName>
</protein>
<sequence length="127" mass="13893">MKRLVVLAGILALAPLSALASDPALFHLSVKDVPVENGKVLDMAFHEIERKTDSSTVQIARRSGGSVSSSMFILRGMCGLARSRSARYFMPTRIAGEESERYTVTFPQVAPEPGKGFTMAQCELLRY</sequence>
<comment type="caution">
    <text evidence="2">The sequence shown here is derived from an EMBL/GenBank/DDBJ whole genome shotgun (WGS) entry which is preliminary data.</text>
</comment>
<feature type="chain" id="PRO_5047490276" evidence="1">
    <location>
        <begin position="21"/>
        <end position="127"/>
    </location>
</feature>
<evidence type="ECO:0000313" key="3">
    <source>
        <dbReference type="Proteomes" id="UP001165263"/>
    </source>
</evidence>
<reference evidence="2" key="1">
    <citation type="submission" date="2022-08" db="EMBL/GenBank/DDBJ databases">
        <title>Reclassification of Massilia species as members of the genera Telluria, Duganella, Pseudoduganella, Mokoshia gen. nov. and Zemynaea gen. nov. using orthogonal and non-orthogonal genome-based approaches.</title>
        <authorList>
            <person name="Bowman J.P."/>
        </authorList>
    </citation>
    <scope>NUCLEOTIDE SEQUENCE</scope>
    <source>
        <strain evidence="2">LMG 11547</strain>
    </source>
</reference>
<dbReference type="EMBL" id="JANUHC010000004">
    <property type="protein sequence ID" value="MCS0630432.1"/>
    <property type="molecule type" value="Genomic_DNA"/>
</dbReference>
<gene>
    <name evidence="2" type="ORF">NX786_13905</name>
</gene>
<name>A0ABT2BZ56_9BURK</name>
<organism evidence="2 3">
    <name type="scientific">Telluria mixta</name>
    <dbReference type="NCBI Taxonomy" id="34071"/>
    <lineage>
        <taxon>Bacteria</taxon>
        <taxon>Pseudomonadati</taxon>
        <taxon>Pseudomonadota</taxon>
        <taxon>Betaproteobacteria</taxon>
        <taxon>Burkholderiales</taxon>
        <taxon>Oxalobacteraceae</taxon>
        <taxon>Telluria group</taxon>
        <taxon>Telluria</taxon>
    </lineage>
</organism>
<dbReference type="Proteomes" id="UP001165263">
    <property type="component" value="Unassembled WGS sequence"/>
</dbReference>